<dbReference type="SMART" id="SM00563">
    <property type="entry name" value="PlsC"/>
    <property type="match status" value="1"/>
</dbReference>
<dbReference type="EMBL" id="JAWLUP010000096">
    <property type="protein sequence ID" value="MDV7267633.1"/>
    <property type="molecule type" value="Genomic_DNA"/>
</dbReference>
<keyword evidence="1" id="KW-0808">Transferase</keyword>
<evidence type="ECO:0000313" key="5">
    <source>
        <dbReference type="Proteomes" id="UP001185863"/>
    </source>
</evidence>
<evidence type="ECO:0000259" key="3">
    <source>
        <dbReference type="SMART" id="SM00563"/>
    </source>
</evidence>
<gene>
    <name evidence="4" type="ORF">R4315_24220</name>
</gene>
<dbReference type="Pfam" id="PF01553">
    <property type="entry name" value="Acyltransferase"/>
    <property type="match status" value="1"/>
</dbReference>
<accession>A0AAE4V4E1</accession>
<dbReference type="SUPFAM" id="SSF69593">
    <property type="entry name" value="Glycerol-3-phosphate (1)-acyltransferase"/>
    <property type="match status" value="1"/>
</dbReference>
<feature type="domain" description="Phospholipid/glycerol acyltransferase" evidence="3">
    <location>
        <begin position="36"/>
        <end position="155"/>
    </location>
</feature>
<dbReference type="RefSeq" id="WP_317745244.1">
    <property type="nucleotide sequence ID" value="NZ_JAWLUP010000096.1"/>
</dbReference>
<dbReference type="PANTHER" id="PTHR10434">
    <property type="entry name" value="1-ACYL-SN-GLYCEROL-3-PHOSPHATE ACYLTRANSFERASE"/>
    <property type="match status" value="1"/>
</dbReference>
<dbReference type="Proteomes" id="UP001185863">
    <property type="component" value="Unassembled WGS sequence"/>
</dbReference>
<reference evidence="4" key="1">
    <citation type="submission" date="2023-10" db="EMBL/GenBank/DDBJ databases">
        <title>Development of a sustainable strategy for remediation of hydrocarbon-contaminated territories based on the waste exchange concept.</title>
        <authorList>
            <person name="Krivoruchko A."/>
        </authorList>
    </citation>
    <scope>NUCLEOTIDE SEQUENCE</scope>
    <source>
        <strain evidence="4">IEGM 68</strain>
    </source>
</reference>
<keyword evidence="2 4" id="KW-0012">Acyltransferase</keyword>
<name>A0AAE4V4E1_9NOCA</name>
<evidence type="ECO:0000313" key="4">
    <source>
        <dbReference type="EMBL" id="MDV7267633.1"/>
    </source>
</evidence>
<organism evidence="4 5">
    <name type="scientific">Rhodococcus oxybenzonivorans</name>
    <dbReference type="NCBI Taxonomy" id="1990687"/>
    <lineage>
        <taxon>Bacteria</taxon>
        <taxon>Bacillati</taxon>
        <taxon>Actinomycetota</taxon>
        <taxon>Actinomycetes</taxon>
        <taxon>Mycobacteriales</taxon>
        <taxon>Nocardiaceae</taxon>
        <taxon>Rhodococcus</taxon>
    </lineage>
</organism>
<evidence type="ECO:0000256" key="1">
    <source>
        <dbReference type="ARBA" id="ARBA00022679"/>
    </source>
</evidence>
<evidence type="ECO:0000256" key="2">
    <source>
        <dbReference type="ARBA" id="ARBA00023315"/>
    </source>
</evidence>
<comment type="caution">
    <text evidence="4">The sequence shown here is derived from an EMBL/GenBank/DDBJ whole genome shotgun (WGS) entry which is preliminary data.</text>
</comment>
<dbReference type="CDD" id="cd07989">
    <property type="entry name" value="LPLAT_AGPAT-like"/>
    <property type="match status" value="1"/>
</dbReference>
<protein>
    <submittedName>
        <fullName evidence="4">Lysophospholipid acyltransferase family protein</fullName>
    </submittedName>
</protein>
<sequence length="234" mass="26317">MVWYSLFKYVLIGPYLRYKGRPRIEGLERIPARGQVILAGNHLSIVDSFYLCLLINRPITFVAKSDYFEGRGLRGRALAWFFRAVKQIPISRHDPDAAKKSLEASRRVLDNGGIWAIYPEGSRSPDGRLYKGKTGVMRIALTADAVVFPVVTSGTREMNPIGKRGLRRGRVEIRICEPLDLSKYVTATNSGAVLRAATDYLMCSLQENSGQEYVDCYNDAYKSRSNRTDNARTA</sequence>
<proteinExistence type="predicted"/>
<dbReference type="GO" id="GO:0006654">
    <property type="term" value="P:phosphatidic acid biosynthetic process"/>
    <property type="evidence" value="ECO:0007669"/>
    <property type="project" value="TreeGrafter"/>
</dbReference>
<dbReference type="GO" id="GO:0003841">
    <property type="term" value="F:1-acylglycerol-3-phosphate O-acyltransferase activity"/>
    <property type="evidence" value="ECO:0007669"/>
    <property type="project" value="TreeGrafter"/>
</dbReference>
<dbReference type="InterPro" id="IPR002123">
    <property type="entry name" value="Plipid/glycerol_acylTrfase"/>
</dbReference>
<dbReference type="PANTHER" id="PTHR10434:SF11">
    <property type="entry name" value="1-ACYL-SN-GLYCEROL-3-PHOSPHATE ACYLTRANSFERASE"/>
    <property type="match status" value="1"/>
</dbReference>
<dbReference type="AlphaFoldDB" id="A0AAE4V4E1"/>
<dbReference type="GO" id="GO:0005886">
    <property type="term" value="C:plasma membrane"/>
    <property type="evidence" value="ECO:0007669"/>
    <property type="project" value="TreeGrafter"/>
</dbReference>